<feature type="region of interest" description="Disordered" evidence="1">
    <location>
        <begin position="27"/>
        <end position="60"/>
    </location>
</feature>
<gene>
    <name evidence="2" type="ORF">AVDCRST_MAG25-2790</name>
</gene>
<dbReference type="EMBL" id="CADCVI010000184">
    <property type="protein sequence ID" value="CAA9481387.1"/>
    <property type="molecule type" value="Genomic_DNA"/>
</dbReference>
<name>A0A6J4S2N2_9ACTN</name>
<protein>
    <submittedName>
        <fullName evidence="2">Uncharacterized protein</fullName>
    </submittedName>
</protein>
<feature type="non-terminal residue" evidence="2">
    <location>
        <position position="1"/>
    </location>
</feature>
<feature type="non-terminal residue" evidence="2">
    <location>
        <position position="85"/>
    </location>
</feature>
<dbReference type="AlphaFoldDB" id="A0A6J4S2N2"/>
<accession>A0A6J4S2N2</accession>
<sequence length="85" mass="8913">GGNIQPGFVGGICRCPAYRSHPIRGQRCRDRAGGAQPAGQRAPAGHSAGGRGGDHPQDHLRLHRLFPRSDTAPAGLGRVVAHLHL</sequence>
<proteinExistence type="predicted"/>
<evidence type="ECO:0000256" key="1">
    <source>
        <dbReference type="SAM" id="MobiDB-lite"/>
    </source>
</evidence>
<organism evidence="2">
    <name type="scientific">uncultured Rubrobacteraceae bacterium</name>
    <dbReference type="NCBI Taxonomy" id="349277"/>
    <lineage>
        <taxon>Bacteria</taxon>
        <taxon>Bacillati</taxon>
        <taxon>Actinomycetota</taxon>
        <taxon>Rubrobacteria</taxon>
        <taxon>Rubrobacterales</taxon>
        <taxon>Rubrobacteraceae</taxon>
        <taxon>environmental samples</taxon>
    </lineage>
</organism>
<reference evidence="2" key="1">
    <citation type="submission" date="2020-02" db="EMBL/GenBank/DDBJ databases">
        <authorList>
            <person name="Meier V. D."/>
        </authorList>
    </citation>
    <scope>NUCLEOTIDE SEQUENCE</scope>
    <source>
        <strain evidence="2">AVDCRST_MAG25</strain>
    </source>
</reference>
<evidence type="ECO:0000313" key="2">
    <source>
        <dbReference type="EMBL" id="CAA9481387.1"/>
    </source>
</evidence>
<feature type="compositionally biased region" description="Low complexity" evidence="1">
    <location>
        <begin position="33"/>
        <end position="45"/>
    </location>
</feature>